<dbReference type="EMBL" id="FNUC01000004">
    <property type="protein sequence ID" value="SEF13627.1"/>
    <property type="molecule type" value="Genomic_DNA"/>
</dbReference>
<evidence type="ECO:0000256" key="1">
    <source>
        <dbReference type="ARBA" id="ARBA00007689"/>
    </source>
</evidence>
<name>A0A1H5PKX7_9ACTN</name>
<reference evidence="4" key="1">
    <citation type="submission" date="2016-10" db="EMBL/GenBank/DDBJ databases">
        <authorList>
            <person name="Varghese N."/>
            <person name="Submissions S."/>
        </authorList>
    </citation>
    <scope>NUCLEOTIDE SEQUENCE [LARGE SCALE GENOMIC DNA]</scope>
    <source>
        <strain evidence="4">DSM 45237</strain>
    </source>
</reference>
<dbReference type="InterPro" id="IPR011008">
    <property type="entry name" value="Dimeric_a/b-barrel"/>
</dbReference>
<organism evidence="3 4">
    <name type="scientific">Jiangella alba</name>
    <dbReference type="NCBI Taxonomy" id="561176"/>
    <lineage>
        <taxon>Bacteria</taxon>
        <taxon>Bacillati</taxon>
        <taxon>Actinomycetota</taxon>
        <taxon>Actinomycetes</taxon>
        <taxon>Jiangellales</taxon>
        <taxon>Jiangellaceae</taxon>
        <taxon>Jiangella</taxon>
    </lineage>
</organism>
<sequence>MDTMSQPIRYLLLISADEEREPDIADGDGLRRFHAWMADLERRGVLRAHEGLYPSRTATTVRVRDGDVLRTDGPFMETKDQIGGFALIECADLDEAVEIASGHPAARFGQVEIRPVR</sequence>
<dbReference type="AlphaFoldDB" id="A0A1H5PKX7"/>
<evidence type="ECO:0000313" key="4">
    <source>
        <dbReference type="Proteomes" id="UP000181980"/>
    </source>
</evidence>
<dbReference type="Gene3D" id="3.30.70.1060">
    <property type="entry name" value="Dimeric alpha+beta barrel"/>
    <property type="match status" value="1"/>
</dbReference>
<protein>
    <submittedName>
        <fullName evidence="3">Uncharacterized conserved protein</fullName>
    </submittedName>
</protein>
<evidence type="ECO:0000313" key="3">
    <source>
        <dbReference type="EMBL" id="SEF13627.1"/>
    </source>
</evidence>
<evidence type="ECO:0000259" key="2">
    <source>
        <dbReference type="Pfam" id="PF03795"/>
    </source>
</evidence>
<proteinExistence type="inferred from homology"/>
<accession>A0A1H5PKX7</accession>
<comment type="similarity">
    <text evidence="1">Belongs to the YciI family.</text>
</comment>
<dbReference type="SUPFAM" id="SSF54909">
    <property type="entry name" value="Dimeric alpha+beta barrel"/>
    <property type="match status" value="1"/>
</dbReference>
<gene>
    <name evidence="3" type="ORF">SAMN04488561_4432</name>
</gene>
<feature type="domain" description="YCII-related" evidence="2">
    <location>
        <begin position="9"/>
        <end position="116"/>
    </location>
</feature>
<keyword evidence="4" id="KW-1185">Reference proteome</keyword>
<dbReference type="PANTHER" id="PTHR35174">
    <property type="entry name" value="BLL7171 PROTEIN-RELATED"/>
    <property type="match status" value="1"/>
</dbReference>
<dbReference type="InterPro" id="IPR005545">
    <property type="entry name" value="YCII"/>
</dbReference>
<dbReference type="Pfam" id="PF03795">
    <property type="entry name" value="YCII"/>
    <property type="match status" value="1"/>
</dbReference>
<dbReference type="STRING" id="561176.SAMN04488561_4432"/>
<dbReference type="Proteomes" id="UP000181980">
    <property type="component" value="Unassembled WGS sequence"/>
</dbReference>
<dbReference type="PANTHER" id="PTHR35174:SF3">
    <property type="entry name" value="BLL7171 PROTEIN"/>
    <property type="match status" value="1"/>
</dbReference>